<reference evidence="1 2" key="1">
    <citation type="submission" date="2019-07" db="EMBL/GenBank/DDBJ databases">
        <title>Whole genome shotgun sequence of Deinococcus cellulosilyticus NBRC 106333.</title>
        <authorList>
            <person name="Hosoyama A."/>
            <person name="Uohara A."/>
            <person name="Ohji S."/>
            <person name="Ichikawa N."/>
        </authorList>
    </citation>
    <scope>NUCLEOTIDE SEQUENCE [LARGE SCALE GENOMIC DNA]</scope>
    <source>
        <strain evidence="1 2">NBRC 106333</strain>
    </source>
</reference>
<proteinExistence type="predicted"/>
<dbReference type="RefSeq" id="WP_146887998.1">
    <property type="nucleotide sequence ID" value="NZ_BJXB01000023.1"/>
</dbReference>
<evidence type="ECO:0000313" key="1">
    <source>
        <dbReference type="EMBL" id="GEM48703.1"/>
    </source>
</evidence>
<gene>
    <name evidence="1" type="ORF">DC3_43380</name>
</gene>
<organism evidence="1 2">
    <name type="scientific">Deinococcus cellulosilyticus (strain DSM 18568 / NBRC 106333 / KACC 11606 / 5516J-15)</name>
    <dbReference type="NCBI Taxonomy" id="1223518"/>
    <lineage>
        <taxon>Bacteria</taxon>
        <taxon>Thermotogati</taxon>
        <taxon>Deinococcota</taxon>
        <taxon>Deinococci</taxon>
        <taxon>Deinococcales</taxon>
        <taxon>Deinococcaceae</taxon>
        <taxon>Deinococcus</taxon>
    </lineage>
</organism>
<protein>
    <submittedName>
        <fullName evidence="1">Uncharacterized protein</fullName>
    </submittedName>
</protein>
<keyword evidence="2" id="KW-1185">Reference proteome</keyword>
<dbReference type="Proteomes" id="UP000321306">
    <property type="component" value="Unassembled WGS sequence"/>
</dbReference>
<evidence type="ECO:0000313" key="2">
    <source>
        <dbReference type="Proteomes" id="UP000321306"/>
    </source>
</evidence>
<sequence>MELSRTPIIANLPVMAKAESVGSRRRVYFETAREGVEDREGEDIAQQALWDSRDLLIEQGDFDINHFAHLGNPYGSGARPEYVIGHPTDVRRSGKSTFVQGEIFQSRSKAPEGSNGDWAEWFWHSITELDPPMKWFPSVFGNILEGKVIKRDGKLIRFITKVEWYSVGFARRVQNPVLREVQTAPLGPFAKAQDATVSYQQKHAAPAGVQCFTWGTLAKAMGSVGATVTDHAQITGYQSLTPESLEGAKYDGLKKRILNKVLRGKVAPKKAAIIKAFEEHGCSPDLAAEFAGRFLTEAATGK</sequence>
<dbReference type="AlphaFoldDB" id="A0A511N780"/>
<name>A0A511N780_DEIC1</name>
<dbReference type="OrthoDB" id="9157183at2"/>
<comment type="caution">
    <text evidence="1">The sequence shown here is derived from an EMBL/GenBank/DDBJ whole genome shotgun (WGS) entry which is preliminary data.</text>
</comment>
<accession>A0A511N780</accession>
<dbReference type="EMBL" id="BJXB01000023">
    <property type="protein sequence ID" value="GEM48703.1"/>
    <property type="molecule type" value="Genomic_DNA"/>
</dbReference>